<feature type="compositionally biased region" description="Gly residues" evidence="1">
    <location>
        <begin position="1115"/>
        <end position="1125"/>
    </location>
</feature>
<evidence type="ECO:0008006" key="4">
    <source>
        <dbReference type="Google" id="ProtNLM"/>
    </source>
</evidence>
<sequence>MRPALVVILPERFCGLPLPSVVCTIERVAQPEETGEGEDTVGEPVVGLIYSDGFQRVVQSKTRVKDGPLPRRDETGRMIIVDGVPQMIERDAGPRWVTEGWTIRNNKGKAIRQYEPFFTDLPGFEFDVRVGVSPISFFDYAERAVAVLTTEDSYLKTRYGPWKEITFDASDTVTSDPRTDSDVAPYATAYFAAHPDFQTWYQKRMAKPPNDFDRKSAEKTAVAHDDTPSTQFFDNLGRVFLIVAQNKVVCAGHDQNGLERRLSSRVELDIEGNPLVMRDADTQGADPRGRIVAETWYTMLGTAVHSRSMEKGDRWILSNAVGMPIRSWDSRGHMLRSEYDAVGRAVGTFLSTSDEQDGSEKLVRRVVHGDYHPDAAKLNFRGAVYLTLEQAGAAYIERVDWQGNTRETKQRIAKEYRDIVDWKLMESVLPSKITDVLNTDAVEQALTAVVETEIYRANATFDSLGRQVIATSAHTNDSKPSRTRFTYTHSQLETISCNIRDERGDDGSLLWTPFITKFDHVAKGQRKQMDYGNKVSTTYTYDAFFHLTNMLTQRRGGSASSDALQDISYTYDCTGDITAVQDAAKQTQFFRNQIIRPVNEYVYSALHELVRASGREHLGQNNGAPNPYKDNDTSRFDKALPNSEVAMSGYTEFYSYDDARNMSRMRHKSDDNQSRDWTREFEYQVSSRIEPGKKSNCLSASSVSGAREEFMTDEHGNTTRMPHLGLSPGQENMAWDYEDRLKRLDLGGGGIAYCCYGDSGSRTRKVVERAENLIEERIYFGEIEIYRKRNRSGVLIERETLHVHDDQRRVAIVESRSGGSAQDRAPPRLIRYQLSDHPGSSSLELDGDAQLLTLEEYAPYGSTTYQASTADLETPKRYRFTGKERDEESGLSYHGVRYLAPWLGRWTAGDPGGTRDGTNMYRYVRGNPIRLTDPSGLESGVWEPLTFDEIRAPKGDGAKAAEQMWRASAAGNRQLLVRSENKPKGQKTHPGMVEEPTPTEDQLIKLDERPEALVEENFGKITETKELMEKWVAENPPKPGEDANAYRDSLNKFLKATFKRLLLANADPIGRALNKLGVRINKEGGYLEWNGKTPHSNPLETPEHVRNPPKKVRVKGGGGGGGSGNGPADPAPASPPPPTPEAVPAPAPQPAVEPHVEVQPPKEVVDAILKPTEATPGAVQARSVPVVKMANTVMGGLMYGGMAGAALRDIDEGHAGHAAVMAGVGGVLIFAAKRNPWVGVGMVAYGTVKELGF</sequence>
<dbReference type="PANTHER" id="PTHR32305">
    <property type="match status" value="1"/>
</dbReference>
<dbReference type="PANTHER" id="PTHR32305:SF15">
    <property type="entry name" value="PROTEIN RHSA-RELATED"/>
    <property type="match status" value="1"/>
</dbReference>
<dbReference type="Gene3D" id="2.180.10.10">
    <property type="entry name" value="RHS repeat-associated core"/>
    <property type="match status" value="1"/>
</dbReference>
<name>A0A8K0QRT0_9PLEO</name>
<dbReference type="InterPro" id="IPR022385">
    <property type="entry name" value="Rhs_assc_core"/>
</dbReference>
<dbReference type="AlphaFoldDB" id="A0A8K0QRT0"/>
<evidence type="ECO:0000313" key="2">
    <source>
        <dbReference type="EMBL" id="KAH7068589.1"/>
    </source>
</evidence>
<dbReference type="Proteomes" id="UP000813461">
    <property type="component" value="Unassembled WGS sequence"/>
</dbReference>
<accession>A0A8K0QRT0</accession>
<evidence type="ECO:0000313" key="3">
    <source>
        <dbReference type="Proteomes" id="UP000813461"/>
    </source>
</evidence>
<dbReference type="NCBIfam" id="TIGR03696">
    <property type="entry name" value="Rhs_assc_core"/>
    <property type="match status" value="1"/>
</dbReference>
<keyword evidence="3" id="KW-1185">Reference proteome</keyword>
<reference evidence="2" key="1">
    <citation type="journal article" date="2021" name="Nat. Commun.">
        <title>Genetic determinants of endophytism in the Arabidopsis root mycobiome.</title>
        <authorList>
            <person name="Mesny F."/>
            <person name="Miyauchi S."/>
            <person name="Thiergart T."/>
            <person name="Pickel B."/>
            <person name="Atanasova L."/>
            <person name="Karlsson M."/>
            <person name="Huettel B."/>
            <person name="Barry K.W."/>
            <person name="Haridas S."/>
            <person name="Chen C."/>
            <person name="Bauer D."/>
            <person name="Andreopoulos W."/>
            <person name="Pangilinan J."/>
            <person name="LaButti K."/>
            <person name="Riley R."/>
            <person name="Lipzen A."/>
            <person name="Clum A."/>
            <person name="Drula E."/>
            <person name="Henrissat B."/>
            <person name="Kohler A."/>
            <person name="Grigoriev I.V."/>
            <person name="Martin F.M."/>
            <person name="Hacquard S."/>
        </authorList>
    </citation>
    <scope>NUCLEOTIDE SEQUENCE</scope>
    <source>
        <strain evidence="2">MPI-SDFR-AT-0120</strain>
    </source>
</reference>
<feature type="region of interest" description="Disordered" evidence="1">
    <location>
        <begin position="1089"/>
        <end position="1157"/>
    </location>
</feature>
<feature type="compositionally biased region" description="Pro residues" evidence="1">
    <location>
        <begin position="1129"/>
        <end position="1151"/>
    </location>
</feature>
<evidence type="ECO:0000256" key="1">
    <source>
        <dbReference type="SAM" id="MobiDB-lite"/>
    </source>
</evidence>
<dbReference type="OrthoDB" id="5426877at2759"/>
<proteinExistence type="predicted"/>
<protein>
    <recommendedName>
        <fullName evidence="4">RHS repeat-associated core domain-containing protein</fullName>
    </recommendedName>
</protein>
<dbReference type="EMBL" id="JAGMVJ010000031">
    <property type="protein sequence ID" value="KAH7068589.1"/>
    <property type="molecule type" value="Genomic_DNA"/>
</dbReference>
<gene>
    <name evidence="2" type="ORF">FB567DRAFT_634306</name>
</gene>
<organism evidence="2 3">
    <name type="scientific">Paraphoma chrysanthemicola</name>
    <dbReference type="NCBI Taxonomy" id="798071"/>
    <lineage>
        <taxon>Eukaryota</taxon>
        <taxon>Fungi</taxon>
        <taxon>Dikarya</taxon>
        <taxon>Ascomycota</taxon>
        <taxon>Pezizomycotina</taxon>
        <taxon>Dothideomycetes</taxon>
        <taxon>Pleosporomycetidae</taxon>
        <taxon>Pleosporales</taxon>
        <taxon>Pleosporineae</taxon>
        <taxon>Phaeosphaeriaceae</taxon>
        <taxon>Paraphoma</taxon>
    </lineage>
</organism>
<dbReference type="InterPro" id="IPR050708">
    <property type="entry name" value="T6SS_VgrG/RHS"/>
</dbReference>
<comment type="caution">
    <text evidence="2">The sequence shown here is derived from an EMBL/GenBank/DDBJ whole genome shotgun (WGS) entry which is preliminary data.</text>
</comment>